<protein>
    <submittedName>
        <fullName evidence="1">Uncharacterized protein</fullName>
    </submittedName>
</protein>
<keyword evidence="2" id="KW-1185">Reference proteome</keyword>
<dbReference type="EMBL" id="KJ190158">
    <property type="protein sequence ID" value="AHN83731.1"/>
    <property type="molecule type" value="Genomic_DNA"/>
</dbReference>
<proteinExistence type="predicted"/>
<organism evidence="1 2">
    <name type="scientific">Escherichia phage FFH2</name>
    <dbReference type="NCBI Taxonomy" id="1446490"/>
    <lineage>
        <taxon>Viruses</taxon>
        <taxon>Duplodnaviria</taxon>
        <taxon>Heunggongvirae</taxon>
        <taxon>Uroviricota</taxon>
        <taxon>Caudoviricetes</taxon>
        <taxon>Vequintavirinae</taxon>
        <taxon>Vequintavirus</taxon>
        <taxon>Vequintavirus PDX</taxon>
        <taxon>Vequintavirus FFH2</taxon>
    </lineage>
</organism>
<evidence type="ECO:0000313" key="1">
    <source>
        <dbReference type="EMBL" id="AHN83731.1"/>
    </source>
</evidence>
<reference evidence="1 2" key="1">
    <citation type="journal article" date="2014" name="Genome Announc.">
        <title>Complete Genome Sequences of Two Escherichia coli O157:H7 Phages Effective in Limiting Contamination of Food Products.</title>
        <authorList>
            <person name="Hong Y."/>
            <person name="Pan Y."/>
            <person name="Harman N.J."/>
            <person name="Ebner P.D."/>
        </authorList>
    </citation>
    <scope>NUCLEOTIDE SEQUENCE [LARGE SCALE GENOMIC DNA]</scope>
</reference>
<evidence type="ECO:0000313" key="2">
    <source>
        <dbReference type="Proteomes" id="UP000026907"/>
    </source>
</evidence>
<sequence length="95" mass="10530">MKDLVKIKIKDTNGELSHFGINDGDELIAHLPTKEVVSKAVAGEEAAMQAAGVDENYVAMCMCRDQVVLYKAYRPNGATEWLVFRPEGYEILEAL</sequence>
<dbReference type="Proteomes" id="UP000026907">
    <property type="component" value="Segment"/>
</dbReference>
<dbReference type="KEGG" id="vg:19486868"/>
<name>A0A023MH33_9CAUD</name>
<accession>A0A023MH33</accession>
<dbReference type="RefSeq" id="YP_009031052.1">
    <property type="nucleotide sequence ID" value="NC_024134.1"/>
</dbReference>
<dbReference type="GeneID" id="19486868"/>